<accession>A0AAW6TYT8</accession>
<evidence type="ECO:0000313" key="4">
    <source>
        <dbReference type="Proteomes" id="UP001431776"/>
    </source>
</evidence>
<protein>
    <submittedName>
        <fullName evidence="3">DUF1080 domain-containing protein</fullName>
    </submittedName>
</protein>
<dbReference type="RefSeq" id="WP_349245208.1">
    <property type="nucleotide sequence ID" value="NZ_JASCXX010000013.1"/>
</dbReference>
<dbReference type="EMBL" id="JASCXX010000013">
    <property type="protein sequence ID" value="MDI6449800.1"/>
    <property type="molecule type" value="Genomic_DNA"/>
</dbReference>
<name>A0AAW6TYT8_9BACT</name>
<dbReference type="AlphaFoldDB" id="A0AAW6TYT8"/>
<gene>
    <name evidence="3" type="ORF">QJ522_12145</name>
</gene>
<organism evidence="3 4">
    <name type="scientific">Anaerobaca lacustris</name>
    <dbReference type="NCBI Taxonomy" id="3044600"/>
    <lineage>
        <taxon>Bacteria</taxon>
        <taxon>Pseudomonadati</taxon>
        <taxon>Planctomycetota</taxon>
        <taxon>Phycisphaerae</taxon>
        <taxon>Sedimentisphaerales</taxon>
        <taxon>Anaerobacaceae</taxon>
        <taxon>Anaerobaca</taxon>
    </lineage>
</organism>
<evidence type="ECO:0000313" key="3">
    <source>
        <dbReference type="EMBL" id="MDI6449800.1"/>
    </source>
</evidence>
<reference evidence="3" key="1">
    <citation type="submission" date="2023-05" db="EMBL/GenBank/DDBJ databases">
        <title>Anaerotaeda fermentans gen. nov., sp. nov., a novel anaerobic planctomycete of the new family within the order Sedimentisphaerales isolated from Taman Peninsula, Russia.</title>
        <authorList>
            <person name="Khomyakova M.A."/>
            <person name="Merkel A.Y."/>
            <person name="Slobodkin A.I."/>
        </authorList>
    </citation>
    <scope>NUCLEOTIDE SEQUENCE</scope>
    <source>
        <strain evidence="3">M17dextr</strain>
    </source>
</reference>
<evidence type="ECO:0000259" key="2">
    <source>
        <dbReference type="Pfam" id="PF06439"/>
    </source>
</evidence>
<evidence type="ECO:0000256" key="1">
    <source>
        <dbReference type="SAM" id="MobiDB-lite"/>
    </source>
</evidence>
<dbReference type="Gene3D" id="2.60.120.560">
    <property type="entry name" value="Exo-inulinase, domain 1"/>
    <property type="match status" value="1"/>
</dbReference>
<dbReference type="Pfam" id="PF06439">
    <property type="entry name" value="3keto-disac_hyd"/>
    <property type="match status" value="1"/>
</dbReference>
<comment type="caution">
    <text evidence="3">The sequence shown here is derived from an EMBL/GenBank/DDBJ whole genome shotgun (WGS) entry which is preliminary data.</text>
</comment>
<feature type="domain" description="3-keto-alpha-glucoside-1,2-lyase/3-keto-2-hydroxy-glucal hydratase" evidence="2">
    <location>
        <begin position="149"/>
        <end position="322"/>
    </location>
</feature>
<dbReference type="InterPro" id="IPR010496">
    <property type="entry name" value="AL/BT2_dom"/>
</dbReference>
<proteinExistence type="predicted"/>
<feature type="region of interest" description="Disordered" evidence="1">
    <location>
        <begin position="291"/>
        <end position="310"/>
    </location>
</feature>
<keyword evidence="4" id="KW-1185">Reference proteome</keyword>
<dbReference type="Proteomes" id="UP001431776">
    <property type="component" value="Unassembled WGS sequence"/>
</dbReference>
<sequence length="325" mass="35761">MTRHTAIRLVVPTLALLIASVGWADPFMGQYAGTFHADGMIQMPATAVVVAEGEDHYRIRLEATSNDPGREGATIEVYASRSGFEALIGSRSGGYHWHGQIKDGRLSVASAYGTRFELNKVVRKSPKEGLEPPTGAVVLLPYKEGTKPDLSAWTNQEWKALDNGAMQVSKGSTTTKERFGDIQHLHLEFWLPLEPLNRGQGRCNSGVFLNDQYEVQILDSFGLVETSGDCGGLYNVKRPDGNASLPPLTWQTYDIEFRAPRLNSDGTVKEQARITVYLNGVKIHDNVAIPHPTANPNAEPKPTGPIQLQDHGHPIQFRNIWLVKG</sequence>
<dbReference type="GO" id="GO:0016787">
    <property type="term" value="F:hydrolase activity"/>
    <property type="evidence" value="ECO:0007669"/>
    <property type="project" value="InterPro"/>
</dbReference>